<sequence length="160" mass="16724">MQGHSTHIGEYVTIHYPHHPLFGKRVRRQGVDHRKGGAVAHIETTPGNVIVIPTWMLDPIACAGMEIGEPRASLEALIELASLLTPQGERAPSSTAKAVDEEVPDETANANSTRGSAPDDHGVRLGEDAWDEPAPKGSRTDGIGHVVDGGGLCSGEGGAA</sequence>
<proteinExistence type="predicted"/>
<feature type="compositionally biased region" description="Basic and acidic residues" evidence="1">
    <location>
        <begin position="117"/>
        <end position="127"/>
    </location>
</feature>
<gene>
    <name evidence="2" type="ordered locus">SM11_pC1093</name>
</gene>
<feature type="region of interest" description="Disordered" evidence="1">
    <location>
        <begin position="86"/>
        <end position="160"/>
    </location>
</feature>
<feature type="compositionally biased region" description="Gly residues" evidence="1">
    <location>
        <begin position="147"/>
        <end position="160"/>
    </location>
</feature>
<dbReference type="EMBL" id="CP001831">
    <property type="protein sequence ID" value="AEH82166.1"/>
    <property type="molecule type" value="Genomic_DNA"/>
</dbReference>
<accession>F7XF41</accession>
<organism evidence="2 3">
    <name type="scientific">Sinorhizobium meliloti (strain SM11)</name>
    <dbReference type="NCBI Taxonomy" id="707241"/>
    <lineage>
        <taxon>Bacteria</taxon>
        <taxon>Pseudomonadati</taxon>
        <taxon>Pseudomonadota</taxon>
        <taxon>Alphaproteobacteria</taxon>
        <taxon>Hyphomicrobiales</taxon>
        <taxon>Rhizobiaceae</taxon>
        <taxon>Sinorhizobium/Ensifer group</taxon>
        <taxon>Sinorhizobium</taxon>
    </lineage>
</organism>
<evidence type="ECO:0000313" key="3">
    <source>
        <dbReference type="Proteomes" id="UP000009045"/>
    </source>
</evidence>
<evidence type="ECO:0000256" key="1">
    <source>
        <dbReference type="SAM" id="MobiDB-lite"/>
    </source>
</evidence>
<protein>
    <submittedName>
        <fullName evidence="2">Uncharacterized protein</fullName>
    </submittedName>
</protein>
<dbReference type="AlphaFoldDB" id="F7XF41"/>
<dbReference type="KEGG" id="smx:SM11_pC1093"/>
<name>F7XF41_SINMM</name>
<geneLocation type="plasmid" evidence="2 3">
    <name>pSmeSM11c</name>
</geneLocation>
<keyword evidence="2" id="KW-0614">Plasmid</keyword>
<dbReference type="Proteomes" id="UP000009045">
    <property type="component" value="Plasmid pSmeSM11c"/>
</dbReference>
<reference evidence="2 3" key="1">
    <citation type="journal article" date="2011" name="J. Biotechnol.">
        <title>The complete genome sequence of the dominant Sinorhizobium meliloti field isolate SM11 extends the S. meliloti pan-genome.</title>
        <authorList>
            <person name="Schneiker-Bekel S."/>
            <person name="Wibberg D."/>
            <person name="Bekel T."/>
            <person name="Blom J."/>
            <person name="Linke B."/>
            <person name="Neuweger H."/>
            <person name="Stiens M."/>
            <person name="Vorholter F.J."/>
            <person name="Weidner S."/>
            <person name="Goesmann A."/>
            <person name="Puhler A."/>
            <person name="Schluter A."/>
        </authorList>
    </citation>
    <scope>NUCLEOTIDE SEQUENCE [LARGE SCALE GENOMIC DNA]</scope>
    <source>
        <strain evidence="2 3">SM11</strain>
        <plasmid evidence="3">pSmeSM11c</plasmid>
    </source>
</reference>
<dbReference type="HOGENOM" id="CLU_135630_0_0_5"/>
<evidence type="ECO:0000313" key="2">
    <source>
        <dbReference type="EMBL" id="AEH82166.1"/>
    </source>
</evidence>